<name>A0AC61DD75_9FIRM</name>
<organism evidence="1 2">
    <name type="scientific">Sporanaerobium hydrogeniformans</name>
    <dbReference type="NCBI Taxonomy" id="3072179"/>
    <lineage>
        <taxon>Bacteria</taxon>
        <taxon>Bacillati</taxon>
        <taxon>Bacillota</taxon>
        <taxon>Clostridia</taxon>
        <taxon>Lachnospirales</taxon>
        <taxon>Lachnospiraceae</taxon>
        <taxon>Sporanaerobium</taxon>
    </lineage>
</organism>
<sequence length="172" mass="20218">MITLFKDAIIKSSTNEDKKAVYKEKNGKKIEYRVSVGGIDVKKLTELYLPLVTKNELKDINEEQILSKLWQEKEGSLEAVISRIINEAVLEYMRLDIDSTIMQMLFLNDYLIGIFMRNFEVLITNYMIHYLEDKKVKELEEDKVKELYEFAKKVDIKLTLEDLTQEITRIVA</sequence>
<dbReference type="Proteomes" id="UP000224460">
    <property type="component" value="Unassembled WGS sequence"/>
</dbReference>
<comment type="caution">
    <text evidence="1">The sequence shown here is derived from an EMBL/GenBank/DDBJ whole genome shotgun (WGS) entry which is preliminary data.</text>
</comment>
<gene>
    <name evidence="1" type="ORF">CS063_07890</name>
</gene>
<reference evidence="1" key="1">
    <citation type="submission" date="2017-10" db="EMBL/GenBank/DDBJ databases">
        <title>Genome sequence of cellulolytic Lachnospiraceae bacterium XHS1971 isolated from hotspring sediment.</title>
        <authorList>
            <person name="Vasudevan G."/>
            <person name="Joshi A.J."/>
            <person name="Hivarkar S."/>
            <person name="Lanjekar V.B."/>
            <person name="Dhakephalkar P.K."/>
            <person name="Dagar S."/>
        </authorList>
    </citation>
    <scope>NUCLEOTIDE SEQUENCE</scope>
    <source>
        <strain evidence="1">XHS1971</strain>
    </source>
</reference>
<protein>
    <submittedName>
        <fullName evidence="1">Uncharacterized protein</fullName>
    </submittedName>
</protein>
<evidence type="ECO:0000313" key="2">
    <source>
        <dbReference type="Proteomes" id="UP000224460"/>
    </source>
</evidence>
<proteinExistence type="predicted"/>
<accession>A0AC61DD75</accession>
<evidence type="ECO:0000313" key="1">
    <source>
        <dbReference type="EMBL" id="PHV70932.1"/>
    </source>
</evidence>
<dbReference type="EMBL" id="PEDL01000006">
    <property type="protein sequence ID" value="PHV70932.1"/>
    <property type="molecule type" value="Genomic_DNA"/>
</dbReference>
<keyword evidence="2" id="KW-1185">Reference proteome</keyword>